<comment type="similarity">
    <text evidence="1 4">Belongs to the GST superfamily. Kappa family.</text>
</comment>
<evidence type="ECO:0000256" key="2">
    <source>
        <dbReference type="ARBA" id="ARBA00022679"/>
    </source>
</evidence>
<organism evidence="7 8">
    <name type="scientific">Lophiotrema nucula</name>
    <dbReference type="NCBI Taxonomy" id="690887"/>
    <lineage>
        <taxon>Eukaryota</taxon>
        <taxon>Fungi</taxon>
        <taxon>Dikarya</taxon>
        <taxon>Ascomycota</taxon>
        <taxon>Pezizomycotina</taxon>
        <taxon>Dothideomycetes</taxon>
        <taxon>Pleosporomycetidae</taxon>
        <taxon>Pleosporales</taxon>
        <taxon>Lophiotremataceae</taxon>
        <taxon>Lophiotrema</taxon>
    </lineage>
</organism>
<dbReference type="GO" id="GO:0006749">
    <property type="term" value="P:glutathione metabolic process"/>
    <property type="evidence" value="ECO:0007669"/>
    <property type="project" value="TreeGrafter"/>
</dbReference>
<dbReference type="SUPFAM" id="SSF52833">
    <property type="entry name" value="Thioredoxin-like"/>
    <property type="match status" value="1"/>
</dbReference>
<keyword evidence="2 4" id="KW-0808">Transferase</keyword>
<comment type="catalytic activity">
    <reaction evidence="3 4">
        <text>RX + glutathione = an S-substituted glutathione + a halide anion + H(+)</text>
        <dbReference type="Rhea" id="RHEA:16437"/>
        <dbReference type="ChEBI" id="CHEBI:15378"/>
        <dbReference type="ChEBI" id="CHEBI:16042"/>
        <dbReference type="ChEBI" id="CHEBI:17792"/>
        <dbReference type="ChEBI" id="CHEBI:57925"/>
        <dbReference type="ChEBI" id="CHEBI:90779"/>
        <dbReference type="EC" id="2.5.1.18"/>
    </reaction>
</comment>
<reference evidence="7" key="1">
    <citation type="journal article" date="2020" name="Stud. Mycol.">
        <title>101 Dothideomycetes genomes: a test case for predicting lifestyles and emergence of pathogens.</title>
        <authorList>
            <person name="Haridas S."/>
            <person name="Albert R."/>
            <person name="Binder M."/>
            <person name="Bloem J."/>
            <person name="Labutti K."/>
            <person name="Salamov A."/>
            <person name="Andreopoulos B."/>
            <person name="Baker S."/>
            <person name="Barry K."/>
            <person name="Bills G."/>
            <person name="Bluhm B."/>
            <person name="Cannon C."/>
            <person name="Castanera R."/>
            <person name="Culley D."/>
            <person name="Daum C."/>
            <person name="Ezra D."/>
            <person name="Gonzalez J."/>
            <person name="Henrissat B."/>
            <person name="Kuo A."/>
            <person name="Liang C."/>
            <person name="Lipzen A."/>
            <person name="Lutzoni F."/>
            <person name="Magnuson J."/>
            <person name="Mondo S."/>
            <person name="Nolan M."/>
            <person name="Ohm R."/>
            <person name="Pangilinan J."/>
            <person name="Park H.-J."/>
            <person name="Ramirez L."/>
            <person name="Alfaro M."/>
            <person name="Sun H."/>
            <person name="Tritt A."/>
            <person name="Yoshinaga Y."/>
            <person name="Zwiers L.-H."/>
            <person name="Turgeon B."/>
            <person name="Goodwin S."/>
            <person name="Spatafora J."/>
            <person name="Crous P."/>
            <person name="Grigoriev I."/>
        </authorList>
    </citation>
    <scope>NUCLEOTIDE SEQUENCE</scope>
    <source>
        <strain evidence="7">CBS 627.86</strain>
    </source>
</reference>
<dbReference type="InterPro" id="IPR051924">
    <property type="entry name" value="GST_Kappa/NadH"/>
</dbReference>
<evidence type="ECO:0000313" key="7">
    <source>
        <dbReference type="EMBL" id="KAF2108977.1"/>
    </source>
</evidence>
<dbReference type="PANTHER" id="PTHR42943:SF2">
    <property type="entry name" value="GLUTATHIONE S-TRANSFERASE KAPPA 1"/>
    <property type="match status" value="1"/>
</dbReference>
<evidence type="ECO:0000313" key="8">
    <source>
        <dbReference type="Proteomes" id="UP000799770"/>
    </source>
</evidence>
<feature type="domain" description="DSBA-like thioredoxin" evidence="6">
    <location>
        <begin position="6"/>
        <end position="206"/>
    </location>
</feature>
<feature type="active site" description="Nucleophile" evidence="5">
    <location>
        <position position="14"/>
    </location>
</feature>
<dbReference type="GO" id="GO:0004602">
    <property type="term" value="F:glutathione peroxidase activity"/>
    <property type="evidence" value="ECO:0007669"/>
    <property type="project" value="TreeGrafter"/>
</dbReference>
<name>A0A6A5YRD2_9PLEO</name>
<dbReference type="PIRSF" id="PIRSF006386">
    <property type="entry name" value="HCCAis_GSTk"/>
    <property type="match status" value="1"/>
</dbReference>
<evidence type="ECO:0000256" key="4">
    <source>
        <dbReference type="PIRNR" id="PIRNR006386"/>
    </source>
</evidence>
<dbReference type="Gene3D" id="3.40.30.10">
    <property type="entry name" value="Glutaredoxin"/>
    <property type="match status" value="1"/>
</dbReference>
<evidence type="ECO:0000259" key="6">
    <source>
        <dbReference type="Pfam" id="PF01323"/>
    </source>
</evidence>
<dbReference type="InterPro" id="IPR036249">
    <property type="entry name" value="Thioredoxin-like_sf"/>
</dbReference>
<dbReference type="InterPro" id="IPR014440">
    <property type="entry name" value="HCCAis_GSTk"/>
</dbReference>
<dbReference type="FunFam" id="3.40.30.10:FF:000096">
    <property type="entry name" value="Glutathione S-transferase kappa"/>
    <property type="match status" value="1"/>
</dbReference>
<dbReference type="OrthoDB" id="4664297at2759"/>
<dbReference type="AlphaFoldDB" id="A0A6A5YRD2"/>
<keyword evidence="8" id="KW-1185">Reference proteome</keyword>
<evidence type="ECO:0000256" key="5">
    <source>
        <dbReference type="PIRSR" id="PIRSR006386-1"/>
    </source>
</evidence>
<evidence type="ECO:0000256" key="3">
    <source>
        <dbReference type="ARBA" id="ARBA00047960"/>
    </source>
</evidence>
<dbReference type="PANTHER" id="PTHR42943">
    <property type="entry name" value="GLUTATHIONE S-TRANSFERASE KAPPA"/>
    <property type="match status" value="1"/>
</dbReference>
<protein>
    <recommendedName>
        <fullName evidence="4">Glutathione S-transferase kappa</fullName>
        <ecNumber evidence="4">2.5.1.18</ecNumber>
    </recommendedName>
</protein>
<dbReference type="EMBL" id="ML977344">
    <property type="protein sequence ID" value="KAF2108977.1"/>
    <property type="molecule type" value="Genomic_DNA"/>
</dbReference>
<dbReference type="GO" id="GO:0005777">
    <property type="term" value="C:peroxisome"/>
    <property type="evidence" value="ECO:0007669"/>
    <property type="project" value="TreeGrafter"/>
</dbReference>
<proteinExistence type="inferred from homology"/>
<dbReference type="EC" id="2.5.1.18" evidence="4"/>
<dbReference type="GO" id="GO:0004364">
    <property type="term" value="F:glutathione transferase activity"/>
    <property type="evidence" value="ECO:0007669"/>
    <property type="project" value="UniProtKB-UniRule"/>
</dbReference>
<evidence type="ECO:0000256" key="1">
    <source>
        <dbReference type="ARBA" id="ARBA00006494"/>
    </source>
</evidence>
<accession>A0A6A5YRD2</accession>
<dbReference type="Proteomes" id="UP000799770">
    <property type="component" value="Unassembled WGS sequence"/>
</dbReference>
<sequence>MSKPKITLYIDIVSPFAYVGFYALQHFPVFKQCDITYIPIFLGGLMKQCGNTPPLQVKNKDKWINVERKRWCKLLRIPVSAEAPPGFPINTIAIQRVLAALQQSHPESVTSAIGVFYENFWVHYSEPTKKENLLGIVATVVGGEDEAKKVVERSTSEEVKKQLTANTQKAFDDGAFGLPWFVATNSNGQTEAFWGVDHMGQLCDHLGLERPGSKGWRALL</sequence>
<dbReference type="InterPro" id="IPR001853">
    <property type="entry name" value="DSBA-like_thioredoxin_dom"/>
</dbReference>
<gene>
    <name evidence="7" type="ORF">BDV96DRAFT_246877</name>
</gene>
<dbReference type="Pfam" id="PF01323">
    <property type="entry name" value="DSBA"/>
    <property type="match status" value="1"/>
</dbReference>
<dbReference type="GO" id="GO:0005739">
    <property type="term" value="C:mitochondrion"/>
    <property type="evidence" value="ECO:0007669"/>
    <property type="project" value="TreeGrafter"/>
</dbReference>